<gene>
    <name evidence="1" type="ORF">G2W53_020936</name>
</gene>
<evidence type="ECO:0000313" key="2">
    <source>
        <dbReference type="Proteomes" id="UP000634136"/>
    </source>
</evidence>
<evidence type="ECO:0000313" key="1">
    <source>
        <dbReference type="EMBL" id="KAF7822792.1"/>
    </source>
</evidence>
<sequence>MFSKLLSFPFLTTRFPESKSCAIGFSALVDTLEDHTVVFAAELKRIRTPLSLICNTPEIFLIGVSLLATHTTVRGDIFLYHTPKYLLVDEFPGLKCQMKWRSSCSKIIDIQYGFSGVK</sequence>
<name>A0A834TIE8_9FABA</name>
<dbReference type="Proteomes" id="UP000634136">
    <property type="component" value="Unassembled WGS sequence"/>
</dbReference>
<protein>
    <submittedName>
        <fullName evidence="1">Copia protein</fullName>
    </submittedName>
</protein>
<reference evidence="1" key="1">
    <citation type="submission" date="2020-09" db="EMBL/GenBank/DDBJ databases">
        <title>Genome-Enabled Discovery of Anthraquinone Biosynthesis in Senna tora.</title>
        <authorList>
            <person name="Kang S.-H."/>
            <person name="Pandey R.P."/>
            <person name="Lee C.-M."/>
            <person name="Sim J.-S."/>
            <person name="Jeong J.-T."/>
            <person name="Choi B.-S."/>
            <person name="Jung M."/>
            <person name="Ginzburg D."/>
            <person name="Zhao K."/>
            <person name="Won S.Y."/>
            <person name="Oh T.-J."/>
            <person name="Yu Y."/>
            <person name="Kim N.-H."/>
            <person name="Lee O.R."/>
            <person name="Lee T.-H."/>
            <person name="Bashyal P."/>
            <person name="Kim T.-S."/>
            <person name="Lee W.-H."/>
            <person name="Kawkins C."/>
            <person name="Kim C.-K."/>
            <person name="Kim J.S."/>
            <person name="Ahn B.O."/>
            <person name="Rhee S.Y."/>
            <person name="Sohng J.K."/>
        </authorList>
    </citation>
    <scope>NUCLEOTIDE SEQUENCE</scope>
    <source>
        <tissue evidence="1">Leaf</tissue>
    </source>
</reference>
<proteinExistence type="predicted"/>
<organism evidence="1 2">
    <name type="scientific">Senna tora</name>
    <dbReference type="NCBI Taxonomy" id="362788"/>
    <lineage>
        <taxon>Eukaryota</taxon>
        <taxon>Viridiplantae</taxon>
        <taxon>Streptophyta</taxon>
        <taxon>Embryophyta</taxon>
        <taxon>Tracheophyta</taxon>
        <taxon>Spermatophyta</taxon>
        <taxon>Magnoliopsida</taxon>
        <taxon>eudicotyledons</taxon>
        <taxon>Gunneridae</taxon>
        <taxon>Pentapetalae</taxon>
        <taxon>rosids</taxon>
        <taxon>fabids</taxon>
        <taxon>Fabales</taxon>
        <taxon>Fabaceae</taxon>
        <taxon>Caesalpinioideae</taxon>
        <taxon>Cassia clade</taxon>
        <taxon>Senna</taxon>
    </lineage>
</organism>
<dbReference type="OrthoDB" id="1807560at2759"/>
<accession>A0A834TIE8</accession>
<dbReference type="AlphaFoldDB" id="A0A834TIE8"/>
<comment type="caution">
    <text evidence="1">The sequence shown here is derived from an EMBL/GenBank/DDBJ whole genome shotgun (WGS) entry which is preliminary data.</text>
</comment>
<keyword evidence="2" id="KW-1185">Reference proteome</keyword>
<dbReference type="EMBL" id="JAAIUW010000007">
    <property type="protein sequence ID" value="KAF7822792.1"/>
    <property type="molecule type" value="Genomic_DNA"/>
</dbReference>